<comment type="caution">
    <text evidence="2">The sequence shown here is derived from an EMBL/GenBank/DDBJ whole genome shotgun (WGS) entry which is preliminary data.</text>
</comment>
<feature type="non-terminal residue" evidence="2">
    <location>
        <position position="225"/>
    </location>
</feature>
<dbReference type="Proteomes" id="UP000815260">
    <property type="component" value="Chromosome 5D"/>
</dbReference>
<dbReference type="EMBL" id="CM022225">
    <property type="protein sequence ID" value="KAF7071918.1"/>
    <property type="molecule type" value="Genomic_DNA"/>
</dbReference>
<accession>A0A9R1HV86</accession>
<reference evidence="2" key="1">
    <citation type="journal article" date="2017" name="Gigascience">
        <title>The first near-complete assembly of the hexaploid bread wheat genome, Triticum aestivum.</title>
        <authorList>
            <person name="Zimin A.V."/>
            <person name="Puiu D."/>
            <person name="Hall R."/>
            <person name="Kingan S."/>
            <person name="Clavijo B.J."/>
            <person name="Salzberg S.L."/>
        </authorList>
    </citation>
    <scope>NUCLEOTIDE SEQUENCE</scope>
    <source>
        <tissue evidence="2">Leaf</tissue>
    </source>
</reference>
<dbReference type="AlphaFoldDB" id="A0A9R1HV86"/>
<feature type="compositionally biased region" description="Basic residues" evidence="1">
    <location>
        <begin position="160"/>
        <end position="169"/>
    </location>
</feature>
<feature type="region of interest" description="Disordered" evidence="1">
    <location>
        <begin position="1"/>
        <end position="225"/>
    </location>
</feature>
<evidence type="ECO:0000256" key="1">
    <source>
        <dbReference type="SAM" id="MobiDB-lite"/>
    </source>
</evidence>
<sequence length="225" mass="24595">MGLPGAHPVGPTLGLSANGPPGGRRAADRRVGRPPSPAARGVAQLRPLARSGPSRRLIWPPVGFPRASRAPTLASHPAASQAASLVPSGRRAPSPPPPPPAMTREWGDAESRPKRRADDRRDPPRSSPDGLRREADLRSQLTSRPARRSPARDSRDPRRSPPRQSRRSPTRYDRRSHSPARRDPPREDSRDRGNSPARRSPARGRSPTRRSSARDGRGYRRPSPP</sequence>
<feature type="compositionally biased region" description="Basic and acidic residues" evidence="1">
    <location>
        <begin position="170"/>
        <end position="193"/>
    </location>
</feature>
<name>A0A9R1HV86_WHEAT</name>
<reference evidence="2" key="2">
    <citation type="submission" date="2020-03" db="EMBL/GenBank/DDBJ databases">
        <title>The second near-complete assembly of the hexaploid bread wheat (Triticum aestivum) genome.</title>
        <authorList>
            <person name="Zimin A.V."/>
            <person name="Puiu D."/>
            <person name="Shumante A."/>
            <person name="Alonge M."/>
            <person name="Salzberg S.L."/>
        </authorList>
    </citation>
    <scope>NUCLEOTIDE SEQUENCE</scope>
    <source>
        <tissue evidence="2">Leaf</tissue>
    </source>
</reference>
<feature type="compositionally biased region" description="Basic and acidic residues" evidence="1">
    <location>
        <begin position="105"/>
        <end position="137"/>
    </location>
</feature>
<feature type="compositionally biased region" description="Basic and acidic residues" evidence="1">
    <location>
        <begin position="150"/>
        <end position="159"/>
    </location>
</feature>
<protein>
    <submittedName>
        <fullName evidence="2">Uncharacterized protein</fullName>
    </submittedName>
</protein>
<gene>
    <name evidence="2" type="ORF">CFC21_077142</name>
</gene>
<dbReference type="OrthoDB" id="6513042at2759"/>
<evidence type="ECO:0000313" key="2">
    <source>
        <dbReference type="EMBL" id="KAF7071918.1"/>
    </source>
</evidence>
<organism evidence="2">
    <name type="scientific">Triticum aestivum</name>
    <name type="common">Wheat</name>
    <dbReference type="NCBI Taxonomy" id="4565"/>
    <lineage>
        <taxon>Eukaryota</taxon>
        <taxon>Viridiplantae</taxon>
        <taxon>Streptophyta</taxon>
        <taxon>Embryophyta</taxon>
        <taxon>Tracheophyta</taxon>
        <taxon>Spermatophyta</taxon>
        <taxon>Magnoliopsida</taxon>
        <taxon>Liliopsida</taxon>
        <taxon>Poales</taxon>
        <taxon>Poaceae</taxon>
        <taxon>BOP clade</taxon>
        <taxon>Pooideae</taxon>
        <taxon>Triticodae</taxon>
        <taxon>Triticeae</taxon>
        <taxon>Triticinae</taxon>
        <taxon>Triticum</taxon>
    </lineage>
</organism>
<proteinExistence type="predicted"/>